<name>A0A1H9DRV8_9GAMM</name>
<reference evidence="2 3" key="1">
    <citation type="submission" date="2016-10" db="EMBL/GenBank/DDBJ databases">
        <authorList>
            <person name="de Groot N.N."/>
        </authorList>
    </citation>
    <scope>NUCLEOTIDE SEQUENCE [LARGE SCALE GENOMIC DNA]</scope>
    <source>
        <strain evidence="2 3">DSM 25927</strain>
    </source>
</reference>
<dbReference type="STRING" id="489703.SAMN04488038_104144"/>
<dbReference type="GO" id="GO:0004497">
    <property type="term" value="F:monooxygenase activity"/>
    <property type="evidence" value="ECO:0007669"/>
    <property type="project" value="UniProtKB-KW"/>
</dbReference>
<dbReference type="Pfam" id="PF02461">
    <property type="entry name" value="AMO"/>
    <property type="match status" value="1"/>
</dbReference>
<keyword evidence="1" id="KW-0812">Transmembrane</keyword>
<dbReference type="OrthoDB" id="183959at2"/>
<evidence type="ECO:0000313" key="3">
    <source>
        <dbReference type="Proteomes" id="UP000199233"/>
    </source>
</evidence>
<feature type="transmembrane region" description="Helical" evidence="1">
    <location>
        <begin position="90"/>
        <end position="109"/>
    </location>
</feature>
<feature type="transmembrane region" description="Helical" evidence="1">
    <location>
        <begin position="61"/>
        <end position="83"/>
    </location>
</feature>
<organism evidence="2 3">
    <name type="scientific">Solimonas aquatica</name>
    <dbReference type="NCBI Taxonomy" id="489703"/>
    <lineage>
        <taxon>Bacteria</taxon>
        <taxon>Pseudomonadati</taxon>
        <taxon>Pseudomonadota</taxon>
        <taxon>Gammaproteobacteria</taxon>
        <taxon>Nevskiales</taxon>
        <taxon>Nevskiaceae</taxon>
        <taxon>Solimonas</taxon>
    </lineage>
</organism>
<dbReference type="AlphaFoldDB" id="A0A1H9DRV8"/>
<keyword evidence="2" id="KW-0503">Monooxygenase</keyword>
<feature type="transmembrane region" description="Helical" evidence="1">
    <location>
        <begin position="218"/>
        <end position="242"/>
    </location>
</feature>
<dbReference type="EMBL" id="FOFS01000004">
    <property type="protein sequence ID" value="SEQ16222.1"/>
    <property type="molecule type" value="Genomic_DNA"/>
</dbReference>
<protein>
    <submittedName>
        <fullName evidence="2">Methane/ammonia monooxygenase subunit A</fullName>
    </submittedName>
</protein>
<proteinExistence type="predicted"/>
<evidence type="ECO:0000313" key="2">
    <source>
        <dbReference type="EMBL" id="SEQ16222.1"/>
    </source>
</evidence>
<keyword evidence="3" id="KW-1185">Reference proteome</keyword>
<accession>A0A1H9DRV8</accession>
<feature type="transmembrane region" description="Helical" evidence="1">
    <location>
        <begin position="121"/>
        <end position="140"/>
    </location>
</feature>
<keyword evidence="1" id="KW-0472">Membrane</keyword>
<dbReference type="Gene3D" id="1.20.1450.10">
    <property type="entry name" value="Ammonia/particulate methane monooxygenase, subunit A"/>
    <property type="match status" value="1"/>
</dbReference>
<sequence>MTAAVPNDTAVTTTAEQRRSYLQFDMLIIPLVVLLFMGIFSFHFALLVGDWDYWIDWRDRRWWPLVTPLAITVLPAVFGYLLWDKLRLPLGGTLTIFCLSLAAWISRYLNFHLLANFPMDMVFPSSYVGLGLLLDCMLLLTRSWFFTGLIGAFLVGLLIYPMNWPILAQYHVPVEMDGILMTVADVFGFEYVRTSIPEYLRIIEQSTLRTFGEAVTPLTAVFAGFINIINYWFWIWIGSLGVKAIWIRKIV</sequence>
<dbReference type="InterPro" id="IPR037001">
    <property type="entry name" value="NH3/CH4_mOase_suA_sf"/>
</dbReference>
<keyword evidence="2" id="KW-0560">Oxidoreductase</keyword>
<gene>
    <name evidence="2" type="ORF">SAMN04488038_104144</name>
</gene>
<evidence type="ECO:0000256" key="1">
    <source>
        <dbReference type="SAM" id="Phobius"/>
    </source>
</evidence>
<dbReference type="RefSeq" id="WP_093283576.1">
    <property type="nucleotide sequence ID" value="NZ_FOFS01000004.1"/>
</dbReference>
<feature type="transmembrane region" description="Helical" evidence="1">
    <location>
        <begin position="145"/>
        <end position="167"/>
    </location>
</feature>
<dbReference type="InterPro" id="IPR003393">
    <property type="entry name" value="NH3_CH4_mOase_A"/>
</dbReference>
<feature type="transmembrane region" description="Helical" evidence="1">
    <location>
        <begin position="27"/>
        <end position="49"/>
    </location>
</feature>
<dbReference type="Proteomes" id="UP000199233">
    <property type="component" value="Unassembled WGS sequence"/>
</dbReference>
<keyword evidence="1" id="KW-1133">Transmembrane helix</keyword>